<evidence type="ECO:0000313" key="2">
    <source>
        <dbReference type="EMBL" id="CAG7651707.1"/>
    </source>
</evidence>
<organism evidence="2 3">
    <name type="scientific">Paenibacillus allorhizosphaerae</name>
    <dbReference type="NCBI Taxonomy" id="2849866"/>
    <lineage>
        <taxon>Bacteria</taxon>
        <taxon>Bacillati</taxon>
        <taxon>Bacillota</taxon>
        <taxon>Bacilli</taxon>
        <taxon>Bacillales</taxon>
        <taxon>Paenibacillaceae</taxon>
        <taxon>Paenibacillus</taxon>
    </lineage>
</organism>
<reference evidence="2 3" key="1">
    <citation type="submission" date="2021-06" db="EMBL/GenBank/DDBJ databases">
        <authorList>
            <person name="Criscuolo A."/>
        </authorList>
    </citation>
    <scope>NUCLEOTIDE SEQUENCE [LARGE SCALE GENOMIC DNA]</scope>
    <source>
        <strain evidence="3">CIP 111802</strain>
    </source>
</reference>
<evidence type="ECO:0000256" key="1">
    <source>
        <dbReference type="SAM" id="MobiDB-lite"/>
    </source>
</evidence>
<sequence>MAETLEKAGNSQKITREGKSETKRRKRKRKE</sequence>
<accession>A0ABM8VNN2</accession>
<dbReference type="Proteomes" id="UP000730618">
    <property type="component" value="Unassembled WGS sequence"/>
</dbReference>
<gene>
    <name evidence="2" type="ORF">PAECIP111802_05031</name>
</gene>
<evidence type="ECO:0000313" key="3">
    <source>
        <dbReference type="Proteomes" id="UP000730618"/>
    </source>
</evidence>
<proteinExistence type="predicted"/>
<name>A0ABM8VNN2_9BACL</name>
<protein>
    <submittedName>
        <fullName evidence="2">Uncharacterized protein</fullName>
    </submittedName>
</protein>
<feature type="compositionally biased region" description="Basic residues" evidence="1">
    <location>
        <begin position="22"/>
        <end position="31"/>
    </location>
</feature>
<dbReference type="EMBL" id="CAJVCE010000016">
    <property type="protein sequence ID" value="CAG7651707.1"/>
    <property type="molecule type" value="Genomic_DNA"/>
</dbReference>
<comment type="caution">
    <text evidence="2">The sequence shown here is derived from an EMBL/GenBank/DDBJ whole genome shotgun (WGS) entry which is preliminary data.</text>
</comment>
<feature type="region of interest" description="Disordered" evidence="1">
    <location>
        <begin position="1"/>
        <end position="31"/>
    </location>
</feature>
<keyword evidence="3" id="KW-1185">Reference proteome</keyword>